<dbReference type="Gene3D" id="3.40.50.880">
    <property type="match status" value="1"/>
</dbReference>
<dbReference type="PANTHER" id="PTHR42695:SF5">
    <property type="entry name" value="GLUTAMINE AMIDOTRANSFERASE YLR126C-RELATED"/>
    <property type="match status" value="1"/>
</dbReference>
<dbReference type="RefSeq" id="WP_161815452.1">
    <property type="nucleotide sequence ID" value="NZ_BLJN01000007.1"/>
</dbReference>
<dbReference type="Proteomes" id="UP000445000">
    <property type="component" value="Unassembled WGS sequence"/>
</dbReference>
<dbReference type="EMBL" id="BLJN01000007">
    <property type="protein sequence ID" value="GFE83831.1"/>
    <property type="molecule type" value="Genomic_DNA"/>
</dbReference>
<dbReference type="PROSITE" id="PS51273">
    <property type="entry name" value="GATASE_TYPE_1"/>
    <property type="match status" value="1"/>
</dbReference>
<proteinExistence type="predicted"/>
<name>A0A829YLR7_9GAMM</name>
<comment type="caution">
    <text evidence="2">The sequence shown here is derived from an EMBL/GenBank/DDBJ whole genome shotgun (WGS) entry which is preliminary data.</text>
</comment>
<feature type="domain" description="Glutamine amidotransferase" evidence="1">
    <location>
        <begin position="55"/>
        <end position="187"/>
    </location>
</feature>
<organism evidence="2 3">
    <name type="scientific">Steroidobacter agaridevorans</name>
    <dbReference type="NCBI Taxonomy" id="2695856"/>
    <lineage>
        <taxon>Bacteria</taxon>
        <taxon>Pseudomonadati</taxon>
        <taxon>Pseudomonadota</taxon>
        <taxon>Gammaproteobacteria</taxon>
        <taxon>Steroidobacterales</taxon>
        <taxon>Steroidobacteraceae</taxon>
        <taxon>Steroidobacter</taxon>
    </lineage>
</organism>
<evidence type="ECO:0000313" key="3">
    <source>
        <dbReference type="Proteomes" id="UP000445000"/>
    </source>
</evidence>
<evidence type="ECO:0000259" key="1">
    <source>
        <dbReference type="Pfam" id="PF00117"/>
    </source>
</evidence>
<sequence length="238" mass="26391">MDLGILETGAPPADLKNRFGSYGDMFRQMLGPDYRYAYYDVRGGHLPEQADRHDAYLITGSASGVYDGDAWIEPLKQFIQQSSGRTPMVGICFGHQVMAEAYGGRVAKSPKGWGVGLHSYEIKRRADWMNSDAGLQLSIPVSHQDQIIELPVDAKVLAASEFTPYAVLEYPERRAISFQGHPEFSPEYATALIDLRRGTRYQQEFADAAASSLQKPNDAHRVAGWIRNFLGAHPPTQG</sequence>
<accession>A0A829YLR7</accession>
<keyword evidence="3" id="KW-1185">Reference proteome</keyword>
<dbReference type="GO" id="GO:0005829">
    <property type="term" value="C:cytosol"/>
    <property type="evidence" value="ECO:0007669"/>
    <property type="project" value="TreeGrafter"/>
</dbReference>
<evidence type="ECO:0000313" key="2">
    <source>
        <dbReference type="EMBL" id="GFE83831.1"/>
    </source>
</evidence>
<dbReference type="Pfam" id="PF00117">
    <property type="entry name" value="GATase"/>
    <property type="match status" value="1"/>
</dbReference>
<dbReference type="SUPFAM" id="SSF52317">
    <property type="entry name" value="Class I glutamine amidotransferase-like"/>
    <property type="match status" value="1"/>
</dbReference>
<dbReference type="InterPro" id="IPR017926">
    <property type="entry name" value="GATASE"/>
</dbReference>
<dbReference type="InterPro" id="IPR044992">
    <property type="entry name" value="ChyE-like"/>
</dbReference>
<dbReference type="CDD" id="cd01741">
    <property type="entry name" value="GATase1_1"/>
    <property type="match status" value="1"/>
</dbReference>
<dbReference type="InterPro" id="IPR029062">
    <property type="entry name" value="Class_I_gatase-like"/>
</dbReference>
<reference evidence="3" key="1">
    <citation type="submission" date="2020-01" db="EMBL/GenBank/DDBJ databases">
        <title>'Steroidobacter agaridevorans' sp. nov., agar-degrading bacteria isolated from rhizosphere soils.</title>
        <authorList>
            <person name="Ikenaga M."/>
            <person name="Kataoka M."/>
            <person name="Murouchi A."/>
            <person name="Katsuragi S."/>
            <person name="Sakai M."/>
        </authorList>
    </citation>
    <scope>NUCLEOTIDE SEQUENCE [LARGE SCALE GENOMIC DNA]</scope>
    <source>
        <strain evidence="3">YU21-B</strain>
    </source>
</reference>
<dbReference type="AlphaFoldDB" id="A0A829YLR7"/>
<dbReference type="PANTHER" id="PTHR42695">
    <property type="entry name" value="GLUTAMINE AMIDOTRANSFERASE YLR126C-RELATED"/>
    <property type="match status" value="1"/>
</dbReference>
<protein>
    <submittedName>
        <fullName evidence="2">GMP synthase</fullName>
    </submittedName>
</protein>
<gene>
    <name evidence="2" type="ORF">GCM10011487_58310</name>
</gene>